<evidence type="ECO:0000313" key="12">
    <source>
        <dbReference type="Proteomes" id="UP001524587"/>
    </source>
</evidence>
<dbReference type="CDD" id="cd07571">
    <property type="entry name" value="ALP_N-acyl_transferase"/>
    <property type="match status" value="1"/>
</dbReference>
<comment type="function">
    <text evidence="9">Catalyzes the phospholipid dependent N-acylation of the N-terminal cysteine of apolipoprotein, the last step in lipoprotein maturation.</text>
</comment>
<keyword evidence="12" id="KW-1185">Reference proteome</keyword>
<name>A0ABT1W8F8_9PROT</name>
<dbReference type="EMBL" id="JAMSKV010000010">
    <property type="protein sequence ID" value="MCQ8279174.1"/>
    <property type="molecule type" value="Genomic_DNA"/>
</dbReference>
<feature type="transmembrane region" description="Helical" evidence="9">
    <location>
        <begin position="164"/>
        <end position="185"/>
    </location>
</feature>
<dbReference type="InterPro" id="IPR004563">
    <property type="entry name" value="Apolipo_AcylTrfase"/>
</dbReference>
<evidence type="ECO:0000256" key="6">
    <source>
        <dbReference type="ARBA" id="ARBA00022989"/>
    </source>
</evidence>
<keyword evidence="7 9" id="KW-0472">Membrane</keyword>
<evidence type="ECO:0000256" key="3">
    <source>
        <dbReference type="ARBA" id="ARBA00022475"/>
    </source>
</evidence>
<evidence type="ECO:0000256" key="4">
    <source>
        <dbReference type="ARBA" id="ARBA00022679"/>
    </source>
</evidence>
<keyword evidence="4 9" id="KW-0808">Transferase</keyword>
<protein>
    <recommendedName>
        <fullName evidence="9">Apolipoprotein N-acyltransferase</fullName>
        <shortName evidence="9">ALP N-acyltransferase</shortName>
        <ecNumber evidence="9">2.3.1.269</ecNumber>
    </recommendedName>
</protein>
<evidence type="ECO:0000256" key="9">
    <source>
        <dbReference type="HAMAP-Rule" id="MF_01148"/>
    </source>
</evidence>
<dbReference type="Gene3D" id="3.60.110.10">
    <property type="entry name" value="Carbon-nitrogen hydrolase"/>
    <property type="match status" value="1"/>
</dbReference>
<feature type="transmembrane region" description="Helical" evidence="9">
    <location>
        <begin position="191"/>
        <end position="210"/>
    </location>
</feature>
<comment type="catalytic activity">
    <reaction evidence="9">
        <text>N-terminal S-1,2-diacyl-sn-glyceryl-L-cysteinyl-[lipoprotein] + a glycerophospholipid = N-acyl-S-1,2-diacyl-sn-glyceryl-L-cysteinyl-[lipoprotein] + a 2-acyl-sn-glycero-3-phospholipid + H(+)</text>
        <dbReference type="Rhea" id="RHEA:48228"/>
        <dbReference type="Rhea" id="RHEA-COMP:14681"/>
        <dbReference type="Rhea" id="RHEA-COMP:14684"/>
        <dbReference type="ChEBI" id="CHEBI:15378"/>
        <dbReference type="ChEBI" id="CHEBI:136912"/>
        <dbReference type="ChEBI" id="CHEBI:140656"/>
        <dbReference type="ChEBI" id="CHEBI:140657"/>
        <dbReference type="ChEBI" id="CHEBI:140660"/>
        <dbReference type="EC" id="2.3.1.269"/>
    </reaction>
</comment>
<sequence length="508" mass="54455">MRRAWLRVPAWLRAIVLGALSALALPPVHLLPVLLVSIPGLIALAGEARSWKGAFWRGFCFGMGMYTAGLYWLTNAILVRAAEFWWLVPFAAPGVSFLLALLIGVVAAGCRSAPPGWRRVALFAGLWCLTDLFRQFEFFAFPWNLLGSVWAMPGWLGTVMLQPAAWVSVHGLTLFTVLIAASPAAGRRGMAAGAVLLAVWIAAGAARLALLPPLGPQGPLLVLVQGNIPEEDKQDRGRALDIYRTYVRLSAQGVKEAAELRDRLGEPGRPILFAWPESAFPGLLDRDTEARQVLMAQVPQAAAGLIGSIRFDASGRPRNSLVTVLPDASVGPIYDKAHLVPFGEYQPSILPFQVVPGGGMVPGPGLRTLRVGGATPFGPLICYEAIFPGRVVDPHDRPDWLLNITNDAWYGDSAGPRQHLMAARLRAVEEGLPLARAANTGISAAFDAAGRPIARLGWGIAGTLVLPLPGPLPPTLFSRLGLACPLLLSILVALSAFCPRRQKAVNKR</sequence>
<comment type="similarity">
    <text evidence="2 9">Belongs to the CN hydrolase family. Apolipoprotein N-acyltransferase subfamily.</text>
</comment>
<evidence type="ECO:0000259" key="10">
    <source>
        <dbReference type="PROSITE" id="PS50263"/>
    </source>
</evidence>
<feature type="transmembrane region" description="Helical" evidence="9">
    <location>
        <begin position="476"/>
        <end position="498"/>
    </location>
</feature>
<evidence type="ECO:0000256" key="7">
    <source>
        <dbReference type="ARBA" id="ARBA00023136"/>
    </source>
</evidence>
<feature type="domain" description="CN hydrolase" evidence="10">
    <location>
        <begin position="224"/>
        <end position="470"/>
    </location>
</feature>
<gene>
    <name evidence="9 11" type="primary">lnt</name>
    <name evidence="11" type="ORF">NFI95_12040</name>
</gene>
<dbReference type="EC" id="2.3.1.269" evidence="9"/>
<comment type="subcellular location">
    <subcellularLocation>
        <location evidence="1 9">Cell membrane</location>
        <topology evidence="1 9">Multi-pass membrane protein</topology>
    </subcellularLocation>
</comment>
<organism evidence="11 12">
    <name type="scientific">Endosaccharibacter trunci</name>
    <dbReference type="NCBI Taxonomy" id="2812733"/>
    <lineage>
        <taxon>Bacteria</taxon>
        <taxon>Pseudomonadati</taxon>
        <taxon>Pseudomonadota</taxon>
        <taxon>Alphaproteobacteria</taxon>
        <taxon>Acetobacterales</taxon>
        <taxon>Acetobacteraceae</taxon>
        <taxon>Endosaccharibacter</taxon>
    </lineage>
</organism>
<dbReference type="PANTHER" id="PTHR38686:SF1">
    <property type="entry name" value="APOLIPOPROTEIN N-ACYLTRANSFERASE"/>
    <property type="match status" value="1"/>
</dbReference>
<comment type="pathway">
    <text evidence="9">Protein modification; lipoprotein biosynthesis (N-acyl transfer).</text>
</comment>
<comment type="caution">
    <text evidence="9">Lacks conserved residue(s) required for the propagation of feature annotation.</text>
</comment>
<keyword evidence="3 9" id="KW-1003">Cell membrane</keyword>
<evidence type="ECO:0000313" key="11">
    <source>
        <dbReference type="EMBL" id="MCQ8279174.1"/>
    </source>
</evidence>
<reference evidence="11 12" key="1">
    <citation type="submission" date="2022-06" db="EMBL/GenBank/DDBJ databases">
        <title>Endosaccharibacter gen. nov., sp. nov., endophytic bacteria isolated from sugarcane.</title>
        <authorList>
            <person name="Pitiwittayakul N."/>
            <person name="Yukphan P."/>
            <person name="Charoenyingcharoen P."/>
            <person name="Tanasupawat S."/>
        </authorList>
    </citation>
    <scope>NUCLEOTIDE SEQUENCE [LARGE SCALE GENOMIC DNA]</scope>
    <source>
        <strain evidence="11 12">KSS8</strain>
    </source>
</reference>
<feature type="transmembrane region" description="Helical" evidence="9">
    <location>
        <begin position="54"/>
        <end position="73"/>
    </location>
</feature>
<dbReference type="RefSeq" id="WP_422864660.1">
    <property type="nucleotide sequence ID" value="NZ_JAMSKV010000010.1"/>
</dbReference>
<evidence type="ECO:0000256" key="8">
    <source>
        <dbReference type="ARBA" id="ARBA00023315"/>
    </source>
</evidence>
<dbReference type="PROSITE" id="PS50263">
    <property type="entry name" value="CN_HYDROLASE"/>
    <property type="match status" value="1"/>
</dbReference>
<dbReference type="NCBIfam" id="TIGR00546">
    <property type="entry name" value="lnt"/>
    <property type="match status" value="1"/>
</dbReference>
<evidence type="ECO:0000256" key="2">
    <source>
        <dbReference type="ARBA" id="ARBA00010065"/>
    </source>
</evidence>
<dbReference type="Proteomes" id="UP001524587">
    <property type="component" value="Unassembled WGS sequence"/>
</dbReference>
<dbReference type="PANTHER" id="PTHR38686">
    <property type="entry name" value="APOLIPOPROTEIN N-ACYLTRANSFERASE"/>
    <property type="match status" value="1"/>
</dbReference>
<proteinExistence type="inferred from homology"/>
<accession>A0ABT1W8F8</accession>
<dbReference type="Pfam" id="PF00795">
    <property type="entry name" value="CN_hydrolase"/>
    <property type="match status" value="1"/>
</dbReference>
<dbReference type="Pfam" id="PF20154">
    <property type="entry name" value="LNT_N"/>
    <property type="match status" value="1"/>
</dbReference>
<evidence type="ECO:0000256" key="5">
    <source>
        <dbReference type="ARBA" id="ARBA00022692"/>
    </source>
</evidence>
<dbReference type="HAMAP" id="MF_01148">
    <property type="entry name" value="Lnt"/>
    <property type="match status" value="1"/>
</dbReference>
<dbReference type="SUPFAM" id="SSF56317">
    <property type="entry name" value="Carbon-nitrogen hydrolase"/>
    <property type="match status" value="1"/>
</dbReference>
<keyword evidence="6 9" id="KW-1133">Transmembrane helix</keyword>
<dbReference type="InterPro" id="IPR003010">
    <property type="entry name" value="C-N_Hydrolase"/>
</dbReference>
<feature type="transmembrane region" description="Helical" evidence="9">
    <location>
        <begin position="85"/>
        <end position="108"/>
    </location>
</feature>
<evidence type="ECO:0000256" key="1">
    <source>
        <dbReference type="ARBA" id="ARBA00004651"/>
    </source>
</evidence>
<keyword evidence="8 9" id="KW-0012">Acyltransferase</keyword>
<dbReference type="InterPro" id="IPR045378">
    <property type="entry name" value="LNT_N"/>
</dbReference>
<dbReference type="InterPro" id="IPR036526">
    <property type="entry name" value="C-N_Hydrolase_sf"/>
</dbReference>
<comment type="caution">
    <text evidence="11">The sequence shown here is derived from an EMBL/GenBank/DDBJ whole genome shotgun (WGS) entry which is preliminary data.</text>
</comment>
<keyword evidence="5 9" id="KW-0812">Transmembrane</keyword>